<dbReference type="EMBL" id="LDJR01000060">
    <property type="protein sequence ID" value="OAK67290.1"/>
    <property type="molecule type" value="Genomic_DNA"/>
</dbReference>
<dbReference type="PANTHER" id="PTHR15108">
    <property type="entry name" value="N-ACYLGLUCOSAMINE-2-EPIMERASE"/>
    <property type="match status" value="1"/>
</dbReference>
<keyword evidence="6" id="KW-1185">Reference proteome</keyword>
<comment type="similarity">
    <text evidence="4">Belongs to the cellobiose 2-epimerase family.</text>
</comment>
<dbReference type="AlphaFoldDB" id="A0A177ZIW0"/>
<dbReference type="GO" id="GO:0005975">
    <property type="term" value="P:carbohydrate metabolic process"/>
    <property type="evidence" value="ECO:0007669"/>
    <property type="project" value="InterPro"/>
</dbReference>
<evidence type="ECO:0000256" key="1">
    <source>
        <dbReference type="ARBA" id="ARBA00001470"/>
    </source>
</evidence>
<gene>
    <name evidence="5" type="ORF">ABB05_19215</name>
</gene>
<dbReference type="InterPro" id="IPR012341">
    <property type="entry name" value="6hp_glycosidase-like_sf"/>
</dbReference>
<sequence length="391" mass="46169">MNKLYQEVKRELTEHILPFWMKLKDDENGGMVGEVDFHLQKDEKADKGGIVTARFLWTFSAAYRVTGEATYLTYADHLYHFLVEKVYDHEDLGLFWLLDYKGDPKDTSKHIYAQAFGVYALSEYYRASKNENALKLAIELFKVIEEKGFSKKRNAYREEFDRQWNAVSNEKLSENGVLAEITMNTHIHILEAYTNLYKVWPNGELKERLHHLLEIHYKRIYDQKSKFLGVFFNENWESIADVQSFGHDIEASWLIDEAIKTLNLEKEEYINMVVDIAYNIADYAIEDNGSLMNEEVDGEIDRTKIWWVQAEAIVGFYNAYERTKDESFLKLVHSLWDYTKENIIDKREGGEWYWSVDVKGNPTERNICDPWKASYHNGRFCLEIMERMIVD</sequence>
<dbReference type="PATRIC" id="fig|217031.6.peg.4172"/>
<evidence type="ECO:0000313" key="6">
    <source>
        <dbReference type="Proteomes" id="UP000077881"/>
    </source>
</evidence>
<dbReference type="InterPro" id="IPR028584">
    <property type="entry name" value="Cellobiose_2_epim"/>
</dbReference>
<proteinExistence type="inferred from homology"/>
<evidence type="ECO:0000313" key="5">
    <source>
        <dbReference type="EMBL" id="OAK67290.1"/>
    </source>
</evidence>
<dbReference type="InterPro" id="IPR008928">
    <property type="entry name" value="6-hairpin_glycosidase_sf"/>
</dbReference>
<dbReference type="Pfam" id="PF07221">
    <property type="entry name" value="GlcNAc_2-epim"/>
    <property type="match status" value="1"/>
</dbReference>
<organism evidence="5 6">
    <name type="scientific">Lederbergia galactosidilytica</name>
    <dbReference type="NCBI Taxonomy" id="217031"/>
    <lineage>
        <taxon>Bacteria</taxon>
        <taxon>Bacillati</taxon>
        <taxon>Bacillota</taxon>
        <taxon>Bacilli</taxon>
        <taxon>Bacillales</taxon>
        <taxon>Bacillaceae</taxon>
        <taxon>Lederbergia</taxon>
    </lineage>
</organism>
<comment type="caution">
    <text evidence="5">The sequence shown here is derived from an EMBL/GenBank/DDBJ whole genome shotgun (WGS) entry which is preliminary data.</text>
</comment>
<dbReference type="EC" id="5.1.3.11" evidence="4"/>
<protein>
    <recommendedName>
        <fullName evidence="4">Cellobiose 2-epimerase</fullName>
        <shortName evidence="4">CE</shortName>
        <ecNumber evidence="4">5.1.3.11</ecNumber>
    </recommendedName>
</protein>
<dbReference type="RefSeq" id="WP_057981713.1">
    <property type="nucleotide sequence ID" value="NZ_JAGGKH010000004.1"/>
</dbReference>
<dbReference type="OrthoDB" id="5141876at2"/>
<dbReference type="GO" id="GO:0047736">
    <property type="term" value="F:cellobiose epimerase activity"/>
    <property type="evidence" value="ECO:0007669"/>
    <property type="project" value="UniProtKB-UniRule"/>
</dbReference>
<evidence type="ECO:0000256" key="3">
    <source>
        <dbReference type="ARBA" id="ARBA00023235"/>
    </source>
</evidence>
<dbReference type="Gene3D" id="1.50.10.10">
    <property type="match status" value="1"/>
</dbReference>
<dbReference type="SUPFAM" id="SSF48208">
    <property type="entry name" value="Six-hairpin glycosidases"/>
    <property type="match status" value="1"/>
</dbReference>
<comment type="function">
    <text evidence="4">Catalyzes the reversible epimerization of cellobiose to 4-O-beta-D-glucopyranosyl-D-mannose (Glc-Man).</text>
</comment>
<evidence type="ECO:0000256" key="2">
    <source>
        <dbReference type="ARBA" id="ARBA00008558"/>
    </source>
</evidence>
<comment type="similarity">
    <text evidence="2">Belongs to the N-acylglucosamine 2-epimerase family.</text>
</comment>
<name>A0A177ZIW0_9BACI</name>
<accession>A0A177ZIW0</accession>
<dbReference type="HAMAP" id="MF_00929">
    <property type="entry name" value="Cellobiose_2_epim"/>
    <property type="match status" value="1"/>
</dbReference>
<keyword evidence="3 4" id="KW-0413">Isomerase</keyword>
<dbReference type="Proteomes" id="UP000077881">
    <property type="component" value="Unassembled WGS sequence"/>
</dbReference>
<dbReference type="STRING" id="217031.ABB05_19215"/>
<comment type="catalytic activity">
    <reaction evidence="1 4">
        <text>D-cellobiose = beta-D-glucosyl-(1-&gt;4)-D-mannopyranose</text>
        <dbReference type="Rhea" id="RHEA:23384"/>
        <dbReference type="ChEBI" id="CHEBI:17057"/>
        <dbReference type="ChEBI" id="CHEBI:47931"/>
        <dbReference type="EC" id="5.1.3.11"/>
    </reaction>
</comment>
<reference evidence="5 6" key="1">
    <citation type="submission" date="2015-05" db="EMBL/GenBank/DDBJ databases">
        <title>Comparison of genome.</title>
        <authorList>
            <person name="Zheng Z."/>
            <person name="Sun M."/>
        </authorList>
    </citation>
    <scope>NUCLEOTIDE SEQUENCE [LARGE SCALE GENOMIC DNA]</scope>
    <source>
        <strain evidence="5 6">G25-74</strain>
    </source>
</reference>
<evidence type="ECO:0000256" key="4">
    <source>
        <dbReference type="HAMAP-Rule" id="MF_00929"/>
    </source>
</evidence>
<dbReference type="InterPro" id="IPR010819">
    <property type="entry name" value="AGE/CE"/>
</dbReference>